<accession>A0AAV4RAJ9</accession>
<dbReference type="AlphaFoldDB" id="A0AAV4RAJ9"/>
<feature type="compositionally biased region" description="Basic residues" evidence="1">
    <location>
        <begin position="70"/>
        <end position="90"/>
    </location>
</feature>
<feature type="region of interest" description="Disordered" evidence="1">
    <location>
        <begin position="1"/>
        <end position="23"/>
    </location>
</feature>
<gene>
    <name evidence="2" type="ORF">CEXT_586381</name>
</gene>
<protein>
    <submittedName>
        <fullName evidence="2">Uncharacterized protein</fullName>
    </submittedName>
</protein>
<evidence type="ECO:0000313" key="2">
    <source>
        <dbReference type="EMBL" id="GIY18814.1"/>
    </source>
</evidence>
<dbReference type="Proteomes" id="UP001054945">
    <property type="component" value="Unassembled WGS sequence"/>
</dbReference>
<feature type="compositionally biased region" description="Basic residues" evidence="1">
    <location>
        <begin position="1"/>
        <end position="20"/>
    </location>
</feature>
<feature type="region of interest" description="Disordered" evidence="1">
    <location>
        <begin position="70"/>
        <end position="103"/>
    </location>
</feature>
<organism evidence="2 3">
    <name type="scientific">Caerostris extrusa</name>
    <name type="common">Bark spider</name>
    <name type="synonym">Caerostris bankana</name>
    <dbReference type="NCBI Taxonomy" id="172846"/>
    <lineage>
        <taxon>Eukaryota</taxon>
        <taxon>Metazoa</taxon>
        <taxon>Ecdysozoa</taxon>
        <taxon>Arthropoda</taxon>
        <taxon>Chelicerata</taxon>
        <taxon>Arachnida</taxon>
        <taxon>Araneae</taxon>
        <taxon>Araneomorphae</taxon>
        <taxon>Entelegynae</taxon>
        <taxon>Araneoidea</taxon>
        <taxon>Araneidae</taxon>
        <taxon>Caerostris</taxon>
    </lineage>
</organism>
<comment type="caution">
    <text evidence="2">The sequence shown here is derived from an EMBL/GenBank/DDBJ whole genome shotgun (WGS) entry which is preliminary data.</text>
</comment>
<keyword evidence="3" id="KW-1185">Reference proteome</keyword>
<name>A0AAV4RAJ9_CAEEX</name>
<evidence type="ECO:0000313" key="3">
    <source>
        <dbReference type="Proteomes" id="UP001054945"/>
    </source>
</evidence>
<sequence>MIKSNKRRKNKKERKNHRTFKNYLPEFGKESKKKKKFNLYLTTKRTFTRDKIKRNAPNLKLSAIRCRINKIKTGTRKKKKKQEHKRGKKKSKEEGKKVSCHPNSSHLLILSLAPAFPEVPDSSHKSPYPGDFGS</sequence>
<reference evidence="2 3" key="1">
    <citation type="submission" date="2021-06" db="EMBL/GenBank/DDBJ databases">
        <title>Caerostris extrusa draft genome.</title>
        <authorList>
            <person name="Kono N."/>
            <person name="Arakawa K."/>
        </authorList>
    </citation>
    <scope>NUCLEOTIDE SEQUENCE [LARGE SCALE GENOMIC DNA]</scope>
</reference>
<evidence type="ECO:0000256" key="1">
    <source>
        <dbReference type="SAM" id="MobiDB-lite"/>
    </source>
</evidence>
<proteinExistence type="predicted"/>
<dbReference type="EMBL" id="BPLR01007679">
    <property type="protein sequence ID" value="GIY18814.1"/>
    <property type="molecule type" value="Genomic_DNA"/>
</dbReference>